<gene>
    <name evidence="1" type="ORF">AVDCRST_MAG28-3554</name>
</gene>
<reference evidence="1" key="1">
    <citation type="submission" date="2020-02" db="EMBL/GenBank/DDBJ databases">
        <authorList>
            <person name="Meier V. D."/>
        </authorList>
    </citation>
    <scope>NUCLEOTIDE SEQUENCE</scope>
    <source>
        <strain evidence="1">AVDCRST_MAG28</strain>
    </source>
</reference>
<dbReference type="AlphaFoldDB" id="A0A6J4R990"/>
<accession>A0A6J4R990</accession>
<dbReference type="EMBL" id="CADCVE010000091">
    <property type="protein sequence ID" value="CAA9462594.1"/>
    <property type="molecule type" value="Genomic_DNA"/>
</dbReference>
<evidence type="ECO:0000313" key="1">
    <source>
        <dbReference type="EMBL" id="CAA9462594.1"/>
    </source>
</evidence>
<sequence>MQKAVAAATDHLLLRGEDRSTTASALPTYLCVPLKSEQEGHGLLENSGRHDSFEGDALSKRIALDQETAFYVRPSSKVASIPFGSSSHFIRAPVSCSGSPVREQRAQL</sequence>
<name>A0A6J4R990_9ACTN</name>
<organism evidence="1">
    <name type="scientific">uncultured Rubrobacteraceae bacterium</name>
    <dbReference type="NCBI Taxonomy" id="349277"/>
    <lineage>
        <taxon>Bacteria</taxon>
        <taxon>Bacillati</taxon>
        <taxon>Actinomycetota</taxon>
        <taxon>Rubrobacteria</taxon>
        <taxon>Rubrobacterales</taxon>
        <taxon>Rubrobacteraceae</taxon>
        <taxon>environmental samples</taxon>
    </lineage>
</organism>
<protein>
    <submittedName>
        <fullName evidence="1">Uncharacterized protein</fullName>
    </submittedName>
</protein>
<proteinExistence type="predicted"/>